<dbReference type="Pfam" id="PF21040">
    <property type="entry name" value="CEP104-like_TOG"/>
    <property type="match status" value="1"/>
</dbReference>
<feature type="compositionally biased region" description="Basic and acidic residues" evidence="5">
    <location>
        <begin position="460"/>
        <end position="476"/>
    </location>
</feature>
<dbReference type="InterPro" id="IPR057546">
    <property type="entry name" value="HEAT_GCN1"/>
</dbReference>
<dbReference type="Proteomes" id="UP001152795">
    <property type="component" value="Unassembled WGS sequence"/>
</dbReference>
<dbReference type="Pfam" id="PF23271">
    <property type="entry name" value="HEAT_GCN1"/>
    <property type="match status" value="1"/>
</dbReference>
<evidence type="ECO:0000256" key="4">
    <source>
        <dbReference type="ARBA" id="ARBA00023212"/>
    </source>
</evidence>
<name>A0A7D9EMH5_PARCT</name>
<dbReference type="SMART" id="SM01349">
    <property type="entry name" value="TOG"/>
    <property type="match status" value="1"/>
</dbReference>
<feature type="compositionally biased region" description="Polar residues" evidence="5">
    <location>
        <begin position="1"/>
        <end position="10"/>
    </location>
</feature>
<dbReference type="Gene3D" id="1.25.10.10">
    <property type="entry name" value="Leucine-rich Repeat Variant"/>
    <property type="match status" value="2"/>
</dbReference>
<feature type="compositionally biased region" description="Polar residues" evidence="5">
    <location>
        <begin position="511"/>
        <end position="523"/>
    </location>
</feature>
<dbReference type="PANTHER" id="PTHR21567">
    <property type="entry name" value="CLASP"/>
    <property type="match status" value="1"/>
</dbReference>
<dbReference type="GO" id="GO:0005876">
    <property type="term" value="C:spindle microtubule"/>
    <property type="evidence" value="ECO:0007669"/>
    <property type="project" value="TreeGrafter"/>
</dbReference>
<dbReference type="GO" id="GO:0008017">
    <property type="term" value="F:microtubule binding"/>
    <property type="evidence" value="ECO:0007669"/>
    <property type="project" value="TreeGrafter"/>
</dbReference>
<keyword evidence="2" id="KW-0963">Cytoplasm</keyword>
<dbReference type="InterPro" id="IPR034085">
    <property type="entry name" value="TOG"/>
</dbReference>
<evidence type="ECO:0000256" key="1">
    <source>
        <dbReference type="ARBA" id="ARBA00004245"/>
    </source>
</evidence>
<sequence length="838" mass="93024">MVGRSVSNIDTRAAERARLRRRSQTEGISQTSHASDVRQRPTRSASKVVHRGYMSQPASRSTSPSRLNNQFSPKERSDVYSKIYSPLKSKIPTPNSRSASRSSSRASSRDPSPTREHGLRSLSSSSLHGRKPTHVRRLDAKDFTEAAVWDALSKSPRPRNYSFNSTCSEEQDDGSDTSSIHSDRSTSSLSTTLEISEITRLCHSNTWSERRDALNAIQAYLRSSRTLSHSEIVQFLECFNRFFYDPHNKVYSAFLDTLTDFMVIHKADLNEWLFILLTRLLCKLGADLLASVHSKVVRVLDVVRDSFPYDIQFSVMTRFISDNKQIANCKIKVAVLQYLQGLIARMDAADFVNSAETRLTVSRFITWNSEPKSADVRKESAKVVIALFELNTPIFSSMLPHFPRSFHEGASKLIRNHLKKVNSDAKVFTSNSFDEAEANPPHSPGRLGYRSIPPAVQRQPNREEDLAPDSTLHDSVRGNSTSDIFQRENSTTSLHSNDSSDSIEGKKNLVNHENSPSITSSGYHSDEIHTGDAVTVNGDNSPPSVSGESTLPASPSTSNVSTYDAKRYQDQTSSEATLPLETTVNGSSDTVVTSPINETSESFNKAIQDDAESIHQLLVLLSDLSIEVKQNALTDLMKMARESSPSLWEHQFKDILMSVVEKMKDPEASIRTLAVRVVRDMVKAQPYSFNELNGLVISEVLNLHQDEDKGVTRAAEEAAATFSKSISPDECMTVLSPLIGDSTYPVNLAGIKMLTKALEGVDHTTVEINLPLLVPPLLKCYDHSESSVRKASVFCLVAIHNIVGESVMRPYLLELPQTKLKLLNLYIKRSHSSAGSES</sequence>
<reference evidence="6" key="1">
    <citation type="submission" date="2020-04" db="EMBL/GenBank/DDBJ databases">
        <authorList>
            <person name="Alioto T."/>
            <person name="Alioto T."/>
            <person name="Gomez Garrido J."/>
        </authorList>
    </citation>
    <scope>NUCLEOTIDE SEQUENCE</scope>
    <source>
        <strain evidence="6">A484AB</strain>
    </source>
</reference>
<evidence type="ECO:0000313" key="7">
    <source>
        <dbReference type="Proteomes" id="UP001152795"/>
    </source>
</evidence>
<dbReference type="EMBL" id="CACRXK020008098">
    <property type="protein sequence ID" value="CAB4013973.1"/>
    <property type="molecule type" value="Genomic_DNA"/>
</dbReference>
<evidence type="ECO:0000313" key="6">
    <source>
        <dbReference type="EMBL" id="CAB4013973.1"/>
    </source>
</evidence>
<keyword evidence="3" id="KW-0677">Repeat</keyword>
<gene>
    <name evidence="6" type="ORF">PACLA_8A059451</name>
</gene>
<feature type="compositionally biased region" description="Polar residues" evidence="5">
    <location>
        <begin position="56"/>
        <end position="72"/>
    </location>
</feature>
<organism evidence="6 7">
    <name type="scientific">Paramuricea clavata</name>
    <name type="common">Red gorgonian</name>
    <name type="synonym">Violescent sea-whip</name>
    <dbReference type="NCBI Taxonomy" id="317549"/>
    <lineage>
        <taxon>Eukaryota</taxon>
        <taxon>Metazoa</taxon>
        <taxon>Cnidaria</taxon>
        <taxon>Anthozoa</taxon>
        <taxon>Octocorallia</taxon>
        <taxon>Malacalcyonacea</taxon>
        <taxon>Plexauridae</taxon>
        <taxon>Paramuricea</taxon>
    </lineage>
</organism>
<dbReference type="Pfam" id="PF02985">
    <property type="entry name" value="HEAT"/>
    <property type="match status" value="1"/>
</dbReference>
<dbReference type="GO" id="GO:0040001">
    <property type="term" value="P:establishment of mitotic spindle localization"/>
    <property type="evidence" value="ECO:0007669"/>
    <property type="project" value="TreeGrafter"/>
</dbReference>
<feature type="compositionally biased region" description="Polar residues" evidence="5">
    <location>
        <begin position="25"/>
        <end position="34"/>
    </location>
</feature>
<feature type="compositionally biased region" description="Low complexity" evidence="5">
    <location>
        <begin position="176"/>
        <end position="185"/>
    </location>
</feature>
<dbReference type="InterPro" id="IPR016024">
    <property type="entry name" value="ARM-type_fold"/>
</dbReference>
<feature type="compositionally biased region" description="Polar residues" evidence="5">
    <location>
        <begin position="537"/>
        <end position="562"/>
    </location>
</feature>
<dbReference type="SUPFAM" id="SSF48371">
    <property type="entry name" value="ARM repeat"/>
    <property type="match status" value="1"/>
</dbReference>
<dbReference type="GO" id="GO:0045180">
    <property type="term" value="C:basal cortex"/>
    <property type="evidence" value="ECO:0007669"/>
    <property type="project" value="TreeGrafter"/>
</dbReference>
<keyword evidence="7" id="KW-1185">Reference proteome</keyword>
<proteinExistence type="predicted"/>
<keyword evidence="4" id="KW-0206">Cytoskeleton</keyword>
<protein>
    <submittedName>
        <fullName evidence="6">CLIP-associating 1-like isoform X2</fullName>
    </submittedName>
</protein>
<dbReference type="GO" id="GO:0005881">
    <property type="term" value="C:cytoplasmic microtubule"/>
    <property type="evidence" value="ECO:0007669"/>
    <property type="project" value="TreeGrafter"/>
</dbReference>
<feature type="region of interest" description="Disordered" evidence="5">
    <location>
        <begin position="1"/>
        <end position="138"/>
    </location>
</feature>
<dbReference type="GO" id="GO:0090307">
    <property type="term" value="P:mitotic spindle assembly"/>
    <property type="evidence" value="ECO:0007669"/>
    <property type="project" value="TreeGrafter"/>
</dbReference>
<dbReference type="GO" id="GO:0072686">
    <property type="term" value="C:mitotic spindle"/>
    <property type="evidence" value="ECO:0007669"/>
    <property type="project" value="TreeGrafter"/>
</dbReference>
<dbReference type="OrthoDB" id="6020512at2759"/>
<evidence type="ECO:0000256" key="5">
    <source>
        <dbReference type="SAM" id="MobiDB-lite"/>
    </source>
</evidence>
<feature type="compositionally biased region" description="Polar residues" evidence="5">
    <location>
        <begin position="477"/>
        <end position="502"/>
    </location>
</feature>
<comment type="subcellular location">
    <subcellularLocation>
        <location evidence="1">Cytoplasm</location>
        <location evidence="1">Cytoskeleton</location>
    </subcellularLocation>
</comment>
<feature type="region of interest" description="Disordered" evidence="5">
    <location>
        <begin position="156"/>
        <end position="185"/>
    </location>
</feature>
<dbReference type="GO" id="GO:0000776">
    <property type="term" value="C:kinetochore"/>
    <property type="evidence" value="ECO:0007669"/>
    <property type="project" value="TreeGrafter"/>
</dbReference>
<evidence type="ECO:0000256" key="3">
    <source>
        <dbReference type="ARBA" id="ARBA00022737"/>
    </source>
</evidence>
<accession>A0A7D9EMH5</accession>
<dbReference type="GO" id="GO:0005815">
    <property type="term" value="C:microtubule organizing center"/>
    <property type="evidence" value="ECO:0007669"/>
    <property type="project" value="TreeGrafter"/>
</dbReference>
<dbReference type="InterPro" id="IPR011989">
    <property type="entry name" value="ARM-like"/>
</dbReference>
<dbReference type="AlphaFoldDB" id="A0A7D9EMH5"/>
<feature type="region of interest" description="Disordered" evidence="5">
    <location>
        <begin position="433"/>
        <end position="564"/>
    </location>
</feature>
<dbReference type="PANTHER" id="PTHR21567:SF9">
    <property type="entry name" value="CLIP-ASSOCIATING PROTEIN"/>
    <property type="match status" value="1"/>
</dbReference>
<comment type="caution">
    <text evidence="6">The sequence shown here is derived from an EMBL/GenBank/DDBJ whole genome shotgun (WGS) entry which is preliminary data.</text>
</comment>
<evidence type="ECO:0000256" key="2">
    <source>
        <dbReference type="ARBA" id="ARBA00022490"/>
    </source>
</evidence>
<feature type="compositionally biased region" description="Low complexity" evidence="5">
    <location>
        <begin position="96"/>
        <end position="106"/>
    </location>
</feature>
<dbReference type="InterPro" id="IPR000357">
    <property type="entry name" value="HEAT"/>
</dbReference>